<sequence>MEVTTSSNTELLLSSRALYVHSLSYASDKLKKCQSCLRWMCVSQSDARHIIVS</sequence>
<dbReference type="EMBL" id="AMZH03013197">
    <property type="protein sequence ID" value="RRT49669.1"/>
    <property type="molecule type" value="Genomic_DNA"/>
</dbReference>
<accession>A0A426YD43</accession>
<comment type="caution">
    <text evidence="1">The sequence shown here is derived from an EMBL/GenBank/DDBJ whole genome shotgun (WGS) entry which is preliminary data.</text>
</comment>
<evidence type="ECO:0000313" key="1">
    <source>
        <dbReference type="EMBL" id="RRT49669.1"/>
    </source>
</evidence>
<proteinExistence type="predicted"/>
<dbReference type="Proteomes" id="UP000287651">
    <property type="component" value="Unassembled WGS sequence"/>
</dbReference>
<name>A0A426YD43_ENSVE</name>
<organism evidence="1 2">
    <name type="scientific">Ensete ventricosum</name>
    <name type="common">Abyssinian banana</name>
    <name type="synonym">Musa ensete</name>
    <dbReference type="NCBI Taxonomy" id="4639"/>
    <lineage>
        <taxon>Eukaryota</taxon>
        <taxon>Viridiplantae</taxon>
        <taxon>Streptophyta</taxon>
        <taxon>Embryophyta</taxon>
        <taxon>Tracheophyta</taxon>
        <taxon>Spermatophyta</taxon>
        <taxon>Magnoliopsida</taxon>
        <taxon>Liliopsida</taxon>
        <taxon>Zingiberales</taxon>
        <taxon>Musaceae</taxon>
        <taxon>Ensete</taxon>
    </lineage>
</organism>
<dbReference type="AlphaFoldDB" id="A0A426YD43"/>
<reference evidence="1 2" key="1">
    <citation type="journal article" date="2014" name="Agronomy (Basel)">
        <title>A Draft Genome Sequence for Ensete ventricosum, the Drought-Tolerant Tree Against Hunger.</title>
        <authorList>
            <person name="Harrison J."/>
            <person name="Moore K.A."/>
            <person name="Paszkiewicz K."/>
            <person name="Jones T."/>
            <person name="Grant M."/>
            <person name="Ambacheew D."/>
            <person name="Muzemil S."/>
            <person name="Studholme D.J."/>
        </authorList>
    </citation>
    <scope>NUCLEOTIDE SEQUENCE [LARGE SCALE GENOMIC DNA]</scope>
</reference>
<evidence type="ECO:0000313" key="2">
    <source>
        <dbReference type="Proteomes" id="UP000287651"/>
    </source>
</evidence>
<protein>
    <submittedName>
        <fullName evidence="1">Uncharacterized protein</fullName>
    </submittedName>
</protein>
<gene>
    <name evidence="1" type="ORF">B296_00026900</name>
</gene>